<gene>
    <name evidence="1" type="ORF">H4W34_002533</name>
</gene>
<comment type="caution">
    <text evidence="1">The sequence shown here is derived from an EMBL/GenBank/DDBJ whole genome shotgun (WGS) entry which is preliminary data.</text>
</comment>
<protein>
    <recommendedName>
        <fullName evidence="3">SMI1/KNR4 family protein SUKH-1</fullName>
    </recommendedName>
</protein>
<sequence>MAETDHTRLARIADKLAAARSAPIPPTAFGADAHGFELKPPLPEAVVAEYEERHEVALPPDYRLFITELGAEGAGPGYALLRPSATCCANRRSGHLAQPSPYLPGPRYFGDWEQRYEDAPRAGRNFLRGTLAIAAHGCSLFTHLVVTGPARGRLFNLDNEGPVGPYIVEDIDFLAWYERWLDEIVAGYDVGWFGERLPLDEPELLAVLTDDPSPPRRARAGESLLQQPTLGDTAWNALLTAMTTDRDPTVRAELWDQLRWERHKHGRTLSDSEAIADDIAHYARSSTPRGLDALVTLGRLTLADVQPELASDDLERRRLAAYQLTWFFGVSREDPRQDLLEDVVSGLLNEADPLLRAHGVAAVRRFEMTDLQPRLRELQEKETAPWVRYEIEWSLGEHSVGNWSTPATTATPTQAYTDAPPF</sequence>
<proteinExistence type="predicted"/>
<evidence type="ECO:0008006" key="3">
    <source>
        <dbReference type="Google" id="ProtNLM"/>
    </source>
</evidence>
<dbReference type="SUPFAM" id="SSF48371">
    <property type="entry name" value="ARM repeat"/>
    <property type="match status" value="1"/>
</dbReference>
<dbReference type="RefSeq" id="WP_192759355.1">
    <property type="nucleotide sequence ID" value="NZ_JADBDZ010000001.1"/>
</dbReference>
<reference evidence="1 2" key="1">
    <citation type="submission" date="2020-10" db="EMBL/GenBank/DDBJ databases">
        <title>Sequencing the genomes of 1000 actinobacteria strains.</title>
        <authorList>
            <person name="Klenk H.-P."/>
        </authorList>
    </citation>
    <scope>NUCLEOTIDE SEQUENCE [LARGE SCALE GENOMIC DNA]</scope>
    <source>
        <strain evidence="1 2">DSM 46744</strain>
    </source>
</reference>
<name>A0ABR9JQ49_9ACTN</name>
<evidence type="ECO:0000313" key="1">
    <source>
        <dbReference type="EMBL" id="MBE1532700.1"/>
    </source>
</evidence>
<dbReference type="Proteomes" id="UP000627838">
    <property type="component" value="Unassembled WGS sequence"/>
</dbReference>
<accession>A0ABR9JQ49</accession>
<dbReference type="InterPro" id="IPR037883">
    <property type="entry name" value="Knr4/Smi1-like_sf"/>
</dbReference>
<keyword evidence="2" id="KW-1185">Reference proteome</keyword>
<evidence type="ECO:0000313" key="2">
    <source>
        <dbReference type="Proteomes" id="UP000627838"/>
    </source>
</evidence>
<dbReference type="SUPFAM" id="SSF160631">
    <property type="entry name" value="SMI1/KNR4-like"/>
    <property type="match status" value="1"/>
</dbReference>
<dbReference type="EMBL" id="JADBDZ010000001">
    <property type="protein sequence ID" value="MBE1532700.1"/>
    <property type="molecule type" value="Genomic_DNA"/>
</dbReference>
<organism evidence="1 2">
    <name type="scientific">Actinomadura algeriensis</name>
    <dbReference type="NCBI Taxonomy" id="1679523"/>
    <lineage>
        <taxon>Bacteria</taxon>
        <taxon>Bacillati</taxon>
        <taxon>Actinomycetota</taxon>
        <taxon>Actinomycetes</taxon>
        <taxon>Streptosporangiales</taxon>
        <taxon>Thermomonosporaceae</taxon>
        <taxon>Actinomadura</taxon>
    </lineage>
</organism>
<dbReference type="InterPro" id="IPR016024">
    <property type="entry name" value="ARM-type_fold"/>
</dbReference>